<dbReference type="Pfam" id="PF06335">
    <property type="entry name" value="DUF1054"/>
    <property type="match status" value="1"/>
</dbReference>
<sequence length="197" mass="23226">MFTEKSFKVFELETLEMRLPAIRSEIHPVMSRIGQKMIEVLSQEMPDRNFYLHLAQHIRRRVNPPEITLSGISENKRGYKMMPHFQISICQDYVAVLLGIIDDPKERITFGDRLLDFDGKFPVDFKVSKDHMSKEFFDLSNFADFAHHLKNVKKADFEIGRVWPALQFNIENESKYMREMLETIKELIPLYLQIVGD</sequence>
<protein>
    <submittedName>
        <fullName evidence="1">Uncharacterized protein YktB (UPF0637 family)</fullName>
    </submittedName>
</protein>
<name>A0A841C9P9_9LACT</name>
<comment type="caution">
    <text evidence="1">The sequence shown here is derived from an EMBL/GenBank/DDBJ whole genome shotgun (WGS) entry which is preliminary data.</text>
</comment>
<reference evidence="1 2" key="1">
    <citation type="submission" date="2020-08" db="EMBL/GenBank/DDBJ databases">
        <title>Genomic Encyclopedia of Type Strains, Phase IV (KMG-IV): sequencing the most valuable type-strain genomes for metagenomic binning, comparative biology and taxonomic classification.</title>
        <authorList>
            <person name="Goeker M."/>
        </authorList>
    </citation>
    <scope>NUCLEOTIDE SEQUENCE [LARGE SCALE GENOMIC DNA]</scope>
    <source>
        <strain evidence="1 2">DSM 14925</strain>
    </source>
</reference>
<accession>A0A841C9P9</accession>
<dbReference type="SUPFAM" id="SSF142913">
    <property type="entry name" value="YktB/PF0168-like"/>
    <property type="match status" value="1"/>
</dbReference>
<evidence type="ECO:0000313" key="2">
    <source>
        <dbReference type="Proteomes" id="UP000562464"/>
    </source>
</evidence>
<gene>
    <name evidence="1" type="ORF">HNQ37_001011</name>
</gene>
<keyword evidence="2" id="KW-1185">Reference proteome</keyword>
<dbReference type="InterPro" id="IPR053707">
    <property type="entry name" value="UPF0637_domain_sf"/>
</dbReference>
<dbReference type="RefSeq" id="WP_183539873.1">
    <property type="nucleotide sequence ID" value="NZ_JACHHV010000015.1"/>
</dbReference>
<dbReference type="AlphaFoldDB" id="A0A841C9P9"/>
<dbReference type="Proteomes" id="UP000562464">
    <property type="component" value="Unassembled WGS sequence"/>
</dbReference>
<dbReference type="Gene3D" id="3.30.930.20">
    <property type="entry name" value="Protein of unknown function DUF1054"/>
    <property type="match status" value="1"/>
</dbReference>
<proteinExistence type="predicted"/>
<evidence type="ECO:0000313" key="1">
    <source>
        <dbReference type="EMBL" id="MBB5888119.1"/>
    </source>
</evidence>
<dbReference type="EMBL" id="JACHHV010000015">
    <property type="protein sequence ID" value="MBB5888119.1"/>
    <property type="molecule type" value="Genomic_DNA"/>
</dbReference>
<organism evidence="1 2">
    <name type="scientific">Lactovum miscens</name>
    <dbReference type="NCBI Taxonomy" id="190387"/>
    <lineage>
        <taxon>Bacteria</taxon>
        <taxon>Bacillati</taxon>
        <taxon>Bacillota</taxon>
        <taxon>Bacilli</taxon>
        <taxon>Lactobacillales</taxon>
        <taxon>Streptococcaceae</taxon>
        <taxon>Lactovum</taxon>
    </lineage>
</organism>
<dbReference type="InterPro" id="IPR009403">
    <property type="entry name" value="UPF0637"/>
</dbReference>